<dbReference type="OrthoDB" id="5401788at2"/>
<feature type="signal peptide" evidence="1">
    <location>
        <begin position="1"/>
        <end position="18"/>
    </location>
</feature>
<evidence type="ECO:0000256" key="1">
    <source>
        <dbReference type="SAM" id="SignalP"/>
    </source>
</evidence>
<dbReference type="InterPro" id="IPR010319">
    <property type="entry name" value="Transglutaminase-like_Cys_pept"/>
</dbReference>
<keyword evidence="1" id="KW-0732">Signal</keyword>
<evidence type="ECO:0000313" key="3">
    <source>
        <dbReference type="Proteomes" id="UP000296201"/>
    </source>
</evidence>
<protein>
    <submittedName>
        <fullName evidence="2">Sulfate adenylyltransferase</fullName>
    </submittedName>
</protein>
<feature type="chain" id="PRO_5020470468" evidence="1">
    <location>
        <begin position="19"/>
        <end position="214"/>
    </location>
</feature>
<keyword evidence="3" id="KW-1185">Reference proteome</keyword>
<accession>A0A4P7NX52</accession>
<proteinExistence type="predicted"/>
<evidence type="ECO:0000313" key="2">
    <source>
        <dbReference type="EMBL" id="QBZ82196.1"/>
    </source>
</evidence>
<organism evidence="2 3">
    <name type="scientific">Hydrogenovibrio crunogenus</name>
    <dbReference type="NCBI Taxonomy" id="39765"/>
    <lineage>
        <taxon>Bacteria</taxon>
        <taxon>Pseudomonadati</taxon>
        <taxon>Pseudomonadota</taxon>
        <taxon>Gammaproteobacteria</taxon>
        <taxon>Thiotrichales</taxon>
        <taxon>Piscirickettsiaceae</taxon>
        <taxon>Hydrogenovibrio</taxon>
    </lineage>
</organism>
<sequence precursor="true">MTKRLLILLFSSISLSWAAPSKAPQVITQQEIQKVTQQYGLLAANRLKAWQELVNENYQKPENIKLDKVNRFFNEARFVSDAEHWKQKDYWATPVELLATDAGDCEDFVIAKYFTLKAMGVAESKLYLTYVKAIRLRQAHMVLTYFKTPKSIPLVLDNINYRIVPATQRRDLIPIYSFNGDGLWLSKQRGKGAPVKGGTQKLENWNRLLKRMQQ</sequence>
<dbReference type="PANTHER" id="PTHR39327:SF1">
    <property type="entry name" value="BLR5470 PROTEIN"/>
    <property type="match status" value="1"/>
</dbReference>
<dbReference type="Proteomes" id="UP000296201">
    <property type="component" value="Chromosome"/>
</dbReference>
<reference evidence="2 3" key="1">
    <citation type="submission" date="2018-08" db="EMBL/GenBank/DDBJ databases">
        <title>Horizontal acquisition of hydrogen conversion ability and other habitat adaptations in Hydrogenovibrio crunogenus strains.</title>
        <authorList>
            <person name="Gonnella G."/>
            <person name="Adam N."/>
            <person name="Perner M."/>
        </authorList>
    </citation>
    <scope>NUCLEOTIDE SEQUENCE [LARGE SCALE GENOMIC DNA]</scope>
    <source>
        <strain evidence="2 3">SP-41</strain>
    </source>
</reference>
<dbReference type="PANTHER" id="PTHR39327">
    <property type="match status" value="1"/>
</dbReference>
<dbReference type="Pfam" id="PF06035">
    <property type="entry name" value="Peptidase_C93"/>
    <property type="match status" value="1"/>
</dbReference>
<dbReference type="GO" id="GO:0016779">
    <property type="term" value="F:nucleotidyltransferase activity"/>
    <property type="evidence" value="ECO:0007669"/>
    <property type="project" value="UniProtKB-KW"/>
</dbReference>
<gene>
    <name evidence="2" type="ORF">GHNINEIG_00220</name>
</gene>
<keyword evidence="2" id="KW-0548">Nucleotidyltransferase</keyword>
<keyword evidence="2" id="KW-0808">Transferase</keyword>
<dbReference type="AlphaFoldDB" id="A0A4P7NX52"/>
<dbReference type="Gene3D" id="3.10.620.30">
    <property type="match status" value="1"/>
</dbReference>
<name>A0A4P7NX52_9GAMM</name>
<dbReference type="EMBL" id="CP032096">
    <property type="protein sequence ID" value="QBZ82196.1"/>
    <property type="molecule type" value="Genomic_DNA"/>
</dbReference>